<dbReference type="EMBL" id="BMAO01012776">
    <property type="protein sequence ID" value="GFQ83885.1"/>
    <property type="molecule type" value="Genomic_DNA"/>
</dbReference>
<comment type="caution">
    <text evidence="1">The sequence shown here is derived from an EMBL/GenBank/DDBJ whole genome shotgun (WGS) entry which is preliminary data.</text>
</comment>
<proteinExistence type="predicted"/>
<dbReference type="Proteomes" id="UP000887116">
    <property type="component" value="Unassembled WGS sequence"/>
</dbReference>
<accession>A0A8X6KRF0</accession>
<keyword evidence="2" id="KW-1185">Reference proteome</keyword>
<reference evidence="1" key="1">
    <citation type="submission" date="2020-07" db="EMBL/GenBank/DDBJ databases">
        <title>Multicomponent nature underlies the extraordinary mechanical properties of spider dragline silk.</title>
        <authorList>
            <person name="Kono N."/>
            <person name="Nakamura H."/>
            <person name="Mori M."/>
            <person name="Yoshida Y."/>
            <person name="Ohtoshi R."/>
            <person name="Malay A.D."/>
            <person name="Moran D.A.P."/>
            <person name="Tomita M."/>
            <person name="Numata K."/>
            <person name="Arakawa K."/>
        </authorList>
    </citation>
    <scope>NUCLEOTIDE SEQUENCE</scope>
</reference>
<organism evidence="1 2">
    <name type="scientific">Trichonephila clavata</name>
    <name type="common">Joro spider</name>
    <name type="synonym">Nephila clavata</name>
    <dbReference type="NCBI Taxonomy" id="2740835"/>
    <lineage>
        <taxon>Eukaryota</taxon>
        <taxon>Metazoa</taxon>
        <taxon>Ecdysozoa</taxon>
        <taxon>Arthropoda</taxon>
        <taxon>Chelicerata</taxon>
        <taxon>Arachnida</taxon>
        <taxon>Araneae</taxon>
        <taxon>Araneomorphae</taxon>
        <taxon>Entelegynae</taxon>
        <taxon>Araneoidea</taxon>
        <taxon>Nephilidae</taxon>
        <taxon>Trichonephila</taxon>
    </lineage>
</organism>
<gene>
    <name evidence="1" type="ORF">TNCT_394701</name>
</gene>
<evidence type="ECO:0000313" key="2">
    <source>
        <dbReference type="Proteomes" id="UP000887116"/>
    </source>
</evidence>
<evidence type="ECO:0000313" key="1">
    <source>
        <dbReference type="EMBL" id="GFQ83885.1"/>
    </source>
</evidence>
<protein>
    <submittedName>
        <fullName evidence="1">Uncharacterized protein</fullName>
    </submittedName>
</protein>
<sequence>MGAAVKIKQQLSCKSDPKSGRFLGKSDKLDFALLQESSPKLDFKQFVTNHTVTSRKHLPVIVLDICSVSRLFWGCFCSLSPMSGIACTSASPPVVHVRVGFMVGWSMQHSTHPAPEVGVDEFPSTFPAEILIVQSVVLIQYAEIFGQFLRGSEVINVDVRVGWGSSCIIFWPTSHNNGHNVATEKEKKG</sequence>
<name>A0A8X6KRF0_TRICU</name>
<dbReference type="AlphaFoldDB" id="A0A8X6KRF0"/>